<comment type="similarity">
    <text evidence="2">Belongs to the cerato-platanin family.</text>
</comment>
<evidence type="ECO:0000256" key="2">
    <source>
        <dbReference type="ARBA" id="ARBA00010421"/>
    </source>
</evidence>
<dbReference type="PROSITE" id="PS51257">
    <property type="entry name" value="PROKAR_LIPOPROTEIN"/>
    <property type="match status" value="1"/>
</dbReference>
<comment type="subcellular location">
    <subcellularLocation>
        <location evidence="1">Secreted</location>
    </subcellularLocation>
</comment>
<evidence type="ECO:0000313" key="5">
    <source>
        <dbReference type="EMBL" id="KAK6541054.1"/>
    </source>
</evidence>
<dbReference type="Pfam" id="PF07249">
    <property type="entry name" value="Cerato-platanin"/>
    <property type="match status" value="1"/>
</dbReference>
<dbReference type="AlphaFoldDB" id="A0AAV9XGN8"/>
<reference evidence="5 6" key="1">
    <citation type="submission" date="2019-10" db="EMBL/GenBank/DDBJ databases">
        <authorList>
            <person name="Palmer J.M."/>
        </authorList>
    </citation>
    <scope>NUCLEOTIDE SEQUENCE [LARGE SCALE GENOMIC DNA]</scope>
    <source>
        <strain evidence="5 6">TWF694</strain>
    </source>
</reference>
<proteinExistence type="inferred from homology"/>
<dbReference type="Proteomes" id="UP001365542">
    <property type="component" value="Unassembled WGS sequence"/>
</dbReference>
<evidence type="ECO:0008006" key="7">
    <source>
        <dbReference type="Google" id="ProtNLM"/>
    </source>
</evidence>
<evidence type="ECO:0000256" key="3">
    <source>
        <dbReference type="ARBA" id="ARBA00022525"/>
    </source>
</evidence>
<name>A0AAV9XGN8_9PEZI</name>
<dbReference type="EMBL" id="JAVHJO010000004">
    <property type="protein sequence ID" value="KAK6541054.1"/>
    <property type="molecule type" value="Genomic_DNA"/>
</dbReference>
<comment type="caution">
    <text evidence="5">The sequence shown here is derived from an EMBL/GenBank/DDBJ whole genome shotgun (WGS) entry which is preliminary data.</text>
</comment>
<dbReference type="InterPro" id="IPR036908">
    <property type="entry name" value="RlpA-like_sf"/>
</dbReference>
<accession>A0AAV9XGN8</accession>
<dbReference type="InterPro" id="IPR010829">
    <property type="entry name" value="Cerato-platanin"/>
</dbReference>
<evidence type="ECO:0000313" key="6">
    <source>
        <dbReference type="Proteomes" id="UP001365542"/>
    </source>
</evidence>
<dbReference type="GO" id="GO:0005576">
    <property type="term" value="C:extracellular region"/>
    <property type="evidence" value="ECO:0007669"/>
    <property type="project" value="UniProtKB-SubCell"/>
</dbReference>
<dbReference type="CDD" id="cd22778">
    <property type="entry name" value="DPBB_CEPL-like"/>
    <property type="match status" value="1"/>
</dbReference>
<feature type="chain" id="PRO_5043440838" description="Cerato-platanin" evidence="4">
    <location>
        <begin position="18"/>
        <end position="143"/>
    </location>
</feature>
<feature type="signal peptide" evidence="4">
    <location>
        <begin position="1"/>
        <end position="17"/>
    </location>
</feature>
<keyword evidence="6" id="KW-1185">Reference proteome</keyword>
<keyword evidence="4" id="KW-0732">Signal</keyword>
<organism evidence="5 6">
    <name type="scientific">Orbilia ellipsospora</name>
    <dbReference type="NCBI Taxonomy" id="2528407"/>
    <lineage>
        <taxon>Eukaryota</taxon>
        <taxon>Fungi</taxon>
        <taxon>Dikarya</taxon>
        <taxon>Ascomycota</taxon>
        <taxon>Pezizomycotina</taxon>
        <taxon>Orbiliomycetes</taxon>
        <taxon>Orbiliales</taxon>
        <taxon>Orbiliaceae</taxon>
        <taxon>Orbilia</taxon>
    </lineage>
</organism>
<protein>
    <recommendedName>
        <fullName evidence="7">Cerato-platanin</fullName>
    </recommendedName>
</protein>
<dbReference type="SUPFAM" id="SSF50685">
    <property type="entry name" value="Barwin-like endoglucanases"/>
    <property type="match status" value="1"/>
</dbReference>
<sequence length="143" mass="14751">MFRFIASLFFLITAVSCINLKYDNVYSISSNTPLTSFACSDGANGLITKYGVQTTGALAGKLKQGVYLAGSPNVAGWNSPSCGSCYQAVNPSNGKSFLFVAVDVAHPDVVSGADAFVIASPNGLAAGSFPIAINPQPVNACFN</sequence>
<evidence type="ECO:0000256" key="1">
    <source>
        <dbReference type="ARBA" id="ARBA00004613"/>
    </source>
</evidence>
<dbReference type="Gene3D" id="2.40.40.10">
    <property type="entry name" value="RlpA-like domain"/>
    <property type="match status" value="1"/>
</dbReference>
<gene>
    <name evidence="5" type="ORF">TWF694_008432</name>
</gene>
<evidence type="ECO:0000256" key="4">
    <source>
        <dbReference type="SAM" id="SignalP"/>
    </source>
</evidence>
<keyword evidence="3" id="KW-0964">Secreted</keyword>